<comment type="caution">
    <text evidence="4">The sequence shown here is derived from an EMBL/GenBank/DDBJ whole genome shotgun (WGS) entry which is preliminary data.</text>
</comment>
<dbReference type="RefSeq" id="WP_254291468.1">
    <property type="nucleotide sequence ID" value="NZ_JAMLDX010000002.1"/>
</dbReference>
<dbReference type="Pfam" id="PF13204">
    <property type="entry name" value="Apiosidase"/>
    <property type="match status" value="1"/>
</dbReference>
<gene>
    <name evidence="4" type="ORF">M9978_03490</name>
</gene>
<dbReference type="InterPro" id="IPR025277">
    <property type="entry name" value="Apiosidase-like_cat_dom"/>
</dbReference>
<feature type="signal peptide" evidence="1">
    <location>
        <begin position="1"/>
        <end position="22"/>
    </location>
</feature>
<protein>
    <submittedName>
        <fullName evidence="4">Glycoside hydrolase family 140 protein</fullName>
    </submittedName>
</protein>
<feature type="chain" id="PRO_5040867980" evidence="1">
    <location>
        <begin position="23"/>
        <end position="465"/>
    </location>
</feature>
<dbReference type="GO" id="GO:0016787">
    <property type="term" value="F:hydrolase activity"/>
    <property type="evidence" value="ECO:0007669"/>
    <property type="project" value="UniProtKB-KW"/>
</dbReference>
<proteinExistence type="predicted"/>
<organism evidence="4 5">
    <name type="scientific">Sphingomonas tagetis</name>
    <dbReference type="NCBI Taxonomy" id="2949092"/>
    <lineage>
        <taxon>Bacteria</taxon>
        <taxon>Pseudomonadati</taxon>
        <taxon>Pseudomonadota</taxon>
        <taxon>Alphaproteobacteria</taxon>
        <taxon>Sphingomonadales</taxon>
        <taxon>Sphingomonadaceae</taxon>
        <taxon>Sphingomonas</taxon>
    </lineage>
</organism>
<dbReference type="PANTHER" id="PTHR37836">
    <property type="entry name" value="LMO1036 PROTEIN"/>
    <property type="match status" value="1"/>
</dbReference>
<keyword evidence="5" id="KW-1185">Reference proteome</keyword>
<keyword evidence="1" id="KW-0732">Signal</keyword>
<dbReference type="Proteomes" id="UP001139451">
    <property type="component" value="Unassembled WGS sequence"/>
</dbReference>
<evidence type="ECO:0000313" key="4">
    <source>
        <dbReference type="EMBL" id="MCP3729482.1"/>
    </source>
</evidence>
<sequence>MRWITSALAVAMFTGLAAPAAAQDRTPPLKVSANGRYLEAGGRPFFWLGDTGWLLLAKLDREATERYFAKRAAQGYNVIQVMMLHRPEMANPVAGAALIEGDLKRPRVTPGNDHAKPGEYDYWDHLDWVFDRAAAHGLYIALVPVWGDFADFRLFNTDTAPVIGRFVAERYKGRRNLIWVNGGDRYAELSPNAWDALGKTIRAIDPEHLMTYHPAGRASSSWMFHRADWLDFNMYQSGHQTYAQDQQLNARGEDNWVYTADDLSRTPAKPTIDGEPSYENIPHGLDRGPEPRWQAADVRRYAWWSVLAGAFGHSYGENSVMQFFMRGGKANAYWPKLSWDEALDAPGGTQMRHLKDLILSRPFLERVPDQSLIVGNGKRYERVAATRGSSYAIAYSYTGAPFRVQLGKISGMRVRAAWYDPRTGKTQLIGSVANRGQRLFTPPGTPAPGNDWALVLDDEAAGRPL</sequence>
<dbReference type="Gene3D" id="3.20.20.80">
    <property type="entry name" value="Glycosidases"/>
    <property type="match status" value="1"/>
</dbReference>
<keyword evidence="4" id="KW-0378">Hydrolase</keyword>
<dbReference type="InterPro" id="IPR024749">
    <property type="entry name" value="Collagen-bd_put"/>
</dbReference>
<dbReference type="AlphaFoldDB" id="A0A9X2HGI3"/>
<evidence type="ECO:0000259" key="2">
    <source>
        <dbReference type="Pfam" id="PF12904"/>
    </source>
</evidence>
<feature type="domain" description="Apiosidase-like catalytic" evidence="3">
    <location>
        <begin position="32"/>
        <end position="364"/>
    </location>
</feature>
<dbReference type="SUPFAM" id="SSF51445">
    <property type="entry name" value="(Trans)glycosidases"/>
    <property type="match status" value="1"/>
</dbReference>
<evidence type="ECO:0000313" key="5">
    <source>
        <dbReference type="Proteomes" id="UP001139451"/>
    </source>
</evidence>
<dbReference type="EMBL" id="JAMLDX010000002">
    <property type="protein sequence ID" value="MCP3729482.1"/>
    <property type="molecule type" value="Genomic_DNA"/>
</dbReference>
<dbReference type="Pfam" id="PF12904">
    <property type="entry name" value="Collagen_bind_2"/>
    <property type="match status" value="1"/>
</dbReference>
<accession>A0A9X2HGI3</accession>
<dbReference type="PANTHER" id="PTHR37836:SF3">
    <property type="entry name" value="ENDOGLUCANASE"/>
    <property type="match status" value="1"/>
</dbReference>
<feature type="domain" description="Putative collagen-binding" evidence="2">
    <location>
        <begin position="367"/>
        <end position="457"/>
    </location>
</feature>
<evidence type="ECO:0000259" key="3">
    <source>
        <dbReference type="Pfam" id="PF13204"/>
    </source>
</evidence>
<evidence type="ECO:0000256" key="1">
    <source>
        <dbReference type="SAM" id="SignalP"/>
    </source>
</evidence>
<reference evidence="4" key="1">
    <citation type="submission" date="2022-05" db="EMBL/GenBank/DDBJ databases">
        <title>Sphingomonas sp. strain MG17 Genome sequencing and assembly.</title>
        <authorList>
            <person name="Kim I."/>
        </authorList>
    </citation>
    <scope>NUCLEOTIDE SEQUENCE</scope>
    <source>
        <strain evidence="4">MG17</strain>
    </source>
</reference>
<dbReference type="InterPro" id="IPR017853">
    <property type="entry name" value="GH"/>
</dbReference>
<name>A0A9X2HGI3_9SPHN</name>